<dbReference type="InterPro" id="IPR042204">
    <property type="entry name" value="2Fe-2S-bd_N"/>
</dbReference>
<reference evidence="2 3" key="1">
    <citation type="submission" date="2019-12" db="EMBL/GenBank/DDBJ databases">
        <title>Genomic-based taxomic classification of the family Erythrobacteraceae.</title>
        <authorList>
            <person name="Xu L."/>
        </authorList>
    </citation>
    <scope>NUCLEOTIDE SEQUENCE [LARGE SCALE GENOMIC DNA]</scope>
    <source>
        <strain evidence="2 3">LMG 29518</strain>
    </source>
</reference>
<dbReference type="GO" id="GO:0051536">
    <property type="term" value="F:iron-sulfur cluster binding"/>
    <property type="evidence" value="ECO:0007669"/>
    <property type="project" value="InterPro"/>
</dbReference>
<sequence length="103" mass="11212">MTRRSDIMHRPAPVKIELDGEPVEAYPGESLTAVLAAVRHSQSRIDDAGKPRGFWCNMGTCSECFVWLMDDEAGGGRARSVRACLLDVVAGMRVHTGRAQPDA</sequence>
<accession>A0A6I4T8D0</accession>
<comment type="caution">
    <text evidence="2">The sequence shown here is derived from an EMBL/GenBank/DDBJ whole genome shotgun (WGS) entry which is preliminary data.</text>
</comment>
<dbReference type="Pfam" id="PF13510">
    <property type="entry name" value="Fer2_4"/>
    <property type="match status" value="1"/>
</dbReference>
<dbReference type="Gene3D" id="3.10.20.440">
    <property type="entry name" value="2Fe-2S iron-sulphur cluster binding domain, sarcosine oxidase, alpha subunit, N-terminal domain"/>
    <property type="match status" value="1"/>
</dbReference>
<gene>
    <name evidence="2" type="ORF">GRI91_14830</name>
</gene>
<name>A0A6I4T8D0_9SPHN</name>
<evidence type="ECO:0000313" key="3">
    <source>
        <dbReference type="Proteomes" id="UP000438476"/>
    </source>
</evidence>
<dbReference type="Proteomes" id="UP000438476">
    <property type="component" value="Unassembled WGS sequence"/>
</dbReference>
<dbReference type="AlphaFoldDB" id="A0A6I4T8D0"/>
<dbReference type="InterPro" id="IPR036010">
    <property type="entry name" value="2Fe-2S_ferredoxin-like_sf"/>
</dbReference>
<dbReference type="SUPFAM" id="SSF54292">
    <property type="entry name" value="2Fe-2S ferredoxin-like"/>
    <property type="match status" value="1"/>
</dbReference>
<keyword evidence="1" id="KW-0560">Oxidoreductase</keyword>
<dbReference type="GO" id="GO:0016491">
    <property type="term" value="F:oxidoreductase activity"/>
    <property type="evidence" value="ECO:0007669"/>
    <property type="project" value="UniProtKB-KW"/>
</dbReference>
<evidence type="ECO:0000313" key="2">
    <source>
        <dbReference type="EMBL" id="MXO67037.1"/>
    </source>
</evidence>
<evidence type="ECO:0000256" key="1">
    <source>
        <dbReference type="ARBA" id="ARBA00023002"/>
    </source>
</evidence>
<proteinExistence type="predicted"/>
<keyword evidence="3" id="KW-1185">Reference proteome</keyword>
<organism evidence="2 3">
    <name type="scientific">Altericroceibacterium endophyticum</name>
    <dbReference type="NCBI Taxonomy" id="1808508"/>
    <lineage>
        <taxon>Bacteria</taxon>
        <taxon>Pseudomonadati</taxon>
        <taxon>Pseudomonadota</taxon>
        <taxon>Alphaproteobacteria</taxon>
        <taxon>Sphingomonadales</taxon>
        <taxon>Erythrobacteraceae</taxon>
        <taxon>Altericroceibacterium</taxon>
    </lineage>
</organism>
<dbReference type="RefSeq" id="WP_160737491.1">
    <property type="nucleotide sequence ID" value="NZ_WTYT01000007.1"/>
</dbReference>
<dbReference type="OrthoDB" id="573392at2"/>
<protein>
    <submittedName>
        <fullName evidence="2">(2Fe-2S)-binding protein</fullName>
    </submittedName>
</protein>
<dbReference type="EMBL" id="WTYT01000007">
    <property type="protein sequence ID" value="MXO67037.1"/>
    <property type="molecule type" value="Genomic_DNA"/>
</dbReference>